<dbReference type="WBParaSite" id="MCU_009917-RA">
    <property type="protein sequence ID" value="MCU_009917-RA"/>
    <property type="gene ID" value="MCU_009917"/>
</dbReference>
<sequence>PLRELRCFGKSKPKYGYSNFERRKPELGGNAESDAHNLKWQNRSVTLLYHLTGKNWR</sequence>
<dbReference type="AlphaFoldDB" id="A0A5K3FTN8"/>
<name>A0A5K3FTN8_MESCO</name>
<proteinExistence type="predicted"/>
<evidence type="ECO:0000313" key="1">
    <source>
        <dbReference type="WBParaSite" id="MCU_009917-RA"/>
    </source>
</evidence>
<organism evidence="1">
    <name type="scientific">Mesocestoides corti</name>
    <name type="common">Flatworm</name>
    <dbReference type="NCBI Taxonomy" id="53468"/>
    <lineage>
        <taxon>Eukaryota</taxon>
        <taxon>Metazoa</taxon>
        <taxon>Spiralia</taxon>
        <taxon>Lophotrochozoa</taxon>
        <taxon>Platyhelminthes</taxon>
        <taxon>Cestoda</taxon>
        <taxon>Eucestoda</taxon>
        <taxon>Cyclophyllidea</taxon>
        <taxon>Mesocestoididae</taxon>
        <taxon>Mesocestoides</taxon>
    </lineage>
</organism>
<accession>A0A5K3FTN8</accession>
<reference evidence="1" key="1">
    <citation type="submission" date="2019-11" db="UniProtKB">
        <authorList>
            <consortium name="WormBaseParasite"/>
        </authorList>
    </citation>
    <scope>IDENTIFICATION</scope>
</reference>
<protein>
    <submittedName>
        <fullName evidence="1">Uncharacterized protein</fullName>
    </submittedName>
</protein>